<feature type="transmembrane region" description="Helical" evidence="6">
    <location>
        <begin position="63"/>
        <end position="81"/>
    </location>
</feature>
<evidence type="ECO:0000256" key="6">
    <source>
        <dbReference type="SAM" id="Phobius"/>
    </source>
</evidence>
<reference evidence="7 8" key="1">
    <citation type="submission" date="2013-03" db="EMBL/GenBank/DDBJ databases">
        <title>The Genome Sequence of Cladophialophora psammophila CBS 110553.</title>
        <authorList>
            <consortium name="The Broad Institute Genomics Platform"/>
            <person name="Cuomo C."/>
            <person name="de Hoog S."/>
            <person name="Gorbushina A."/>
            <person name="Walker B."/>
            <person name="Young S.K."/>
            <person name="Zeng Q."/>
            <person name="Gargeya S."/>
            <person name="Fitzgerald M."/>
            <person name="Haas B."/>
            <person name="Abouelleil A."/>
            <person name="Allen A.W."/>
            <person name="Alvarado L."/>
            <person name="Arachchi H.M."/>
            <person name="Berlin A.M."/>
            <person name="Chapman S.B."/>
            <person name="Gainer-Dewar J."/>
            <person name="Goldberg J."/>
            <person name="Griggs A."/>
            <person name="Gujja S."/>
            <person name="Hansen M."/>
            <person name="Howarth C."/>
            <person name="Imamovic A."/>
            <person name="Ireland A."/>
            <person name="Larimer J."/>
            <person name="McCowan C."/>
            <person name="Murphy C."/>
            <person name="Pearson M."/>
            <person name="Poon T.W."/>
            <person name="Priest M."/>
            <person name="Roberts A."/>
            <person name="Saif S."/>
            <person name="Shea T."/>
            <person name="Sisk P."/>
            <person name="Sykes S."/>
            <person name="Wortman J."/>
            <person name="Nusbaum C."/>
            <person name="Birren B."/>
        </authorList>
    </citation>
    <scope>NUCLEOTIDE SEQUENCE [LARGE SCALE GENOMIC DNA]</scope>
    <source>
        <strain evidence="7 8">CBS 110553</strain>
    </source>
</reference>
<keyword evidence="3 6" id="KW-1133">Transmembrane helix</keyword>
<evidence type="ECO:0000313" key="7">
    <source>
        <dbReference type="EMBL" id="EXJ66449.1"/>
    </source>
</evidence>
<comment type="similarity">
    <text evidence="5">Belongs to the anthrone oxygenase family.</text>
</comment>
<proteinExistence type="inferred from homology"/>
<feature type="transmembrane region" description="Helical" evidence="6">
    <location>
        <begin position="12"/>
        <end position="32"/>
    </location>
</feature>
<dbReference type="EMBL" id="AMGX01000020">
    <property type="protein sequence ID" value="EXJ66449.1"/>
    <property type="molecule type" value="Genomic_DNA"/>
</dbReference>
<sequence>MDSSIYLRAAKILGVTGAAWLGGNIAGLSLLVTPALRRSSANDGVSSSTISKQWRYIYESGKAQNPPIAAVAAAAYLYLAWTARQLAQTSQLPLYYASAAALTLGIVPFTLIAMSSTNNKLMRHSEALSKNSSAPLQPSSDEEVDELVARWTVLNGIRSLFPLTGAILGVIAILG</sequence>
<name>W9X7M7_9EURO</name>
<dbReference type="AlphaFoldDB" id="W9X7M7"/>
<comment type="caution">
    <text evidence="7">The sequence shown here is derived from an EMBL/GenBank/DDBJ whole genome shotgun (WGS) entry which is preliminary data.</text>
</comment>
<keyword evidence="2 6" id="KW-0812">Transmembrane</keyword>
<gene>
    <name evidence="7" type="ORF">A1O5_10601</name>
</gene>
<evidence type="ECO:0008006" key="9">
    <source>
        <dbReference type="Google" id="ProtNLM"/>
    </source>
</evidence>
<feature type="transmembrane region" description="Helical" evidence="6">
    <location>
        <begin position="93"/>
        <end position="114"/>
    </location>
</feature>
<dbReference type="OrthoDB" id="5954308at2759"/>
<dbReference type="InterPro" id="IPR013901">
    <property type="entry name" value="Anthrone_oxy"/>
</dbReference>
<evidence type="ECO:0000256" key="3">
    <source>
        <dbReference type="ARBA" id="ARBA00022989"/>
    </source>
</evidence>
<evidence type="ECO:0000313" key="8">
    <source>
        <dbReference type="Proteomes" id="UP000019471"/>
    </source>
</evidence>
<dbReference type="RefSeq" id="XP_007749367.1">
    <property type="nucleotide sequence ID" value="XM_007751177.1"/>
</dbReference>
<feature type="transmembrane region" description="Helical" evidence="6">
    <location>
        <begin position="156"/>
        <end position="174"/>
    </location>
</feature>
<evidence type="ECO:0000256" key="4">
    <source>
        <dbReference type="ARBA" id="ARBA00023136"/>
    </source>
</evidence>
<dbReference type="PANTHER" id="PTHR35042:SF1">
    <property type="entry name" value="DUF1772-DOMAIN-CONTAINING PROTEIN"/>
    <property type="match status" value="1"/>
</dbReference>
<evidence type="ECO:0000256" key="5">
    <source>
        <dbReference type="ARBA" id="ARBA00034313"/>
    </source>
</evidence>
<keyword evidence="4 6" id="KW-0472">Membrane</keyword>
<dbReference type="GO" id="GO:0016020">
    <property type="term" value="C:membrane"/>
    <property type="evidence" value="ECO:0007669"/>
    <property type="project" value="UniProtKB-SubCell"/>
</dbReference>
<accession>W9X7M7</accession>
<protein>
    <recommendedName>
        <fullName evidence="9">DUF1772 domain-containing protein</fullName>
    </recommendedName>
</protein>
<comment type="subcellular location">
    <subcellularLocation>
        <location evidence="1">Membrane</location>
        <topology evidence="1">Multi-pass membrane protein</topology>
    </subcellularLocation>
</comment>
<dbReference type="HOGENOM" id="CLU_105974_1_0_1"/>
<dbReference type="PANTHER" id="PTHR35042">
    <property type="entry name" value="ANTHRONE OXYGENASE ENCC"/>
    <property type="match status" value="1"/>
</dbReference>
<evidence type="ECO:0000256" key="1">
    <source>
        <dbReference type="ARBA" id="ARBA00004141"/>
    </source>
</evidence>
<dbReference type="Pfam" id="PF08592">
    <property type="entry name" value="Anthrone_oxy"/>
    <property type="match status" value="1"/>
</dbReference>
<dbReference type="GeneID" id="19195294"/>
<dbReference type="Proteomes" id="UP000019471">
    <property type="component" value="Unassembled WGS sequence"/>
</dbReference>
<evidence type="ECO:0000256" key="2">
    <source>
        <dbReference type="ARBA" id="ARBA00022692"/>
    </source>
</evidence>
<dbReference type="STRING" id="1182543.W9X7M7"/>
<organism evidence="7 8">
    <name type="scientific">Cladophialophora psammophila CBS 110553</name>
    <dbReference type="NCBI Taxonomy" id="1182543"/>
    <lineage>
        <taxon>Eukaryota</taxon>
        <taxon>Fungi</taxon>
        <taxon>Dikarya</taxon>
        <taxon>Ascomycota</taxon>
        <taxon>Pezizomycotina</taxon>
        <taxon>Eurotiomycetes</taxon>
        <taxon>Chaetothyriomycetidae</taxon>
        <taxon>Chaetothyriales</taxon>
        <taxon>Herpotrichiellaceae</taxon>
        <taxon>Cladophialophora</taxon>
    </lineage>
</organism>
<keyword evidence="8" id="KW-1185">Reference proteome</keyword>
<dbReference type="eggNOG" id="ENOG502SBMN">
    <property type="taxonomic scope" value="Eukaryota"/>
</dbReference>